<organism evidence="2">
    <name type="scientific">Siphoviridae sp. ctBLh2</name>
    <dbReference type="NCBI Taxonomy" id="2827803"/>
    <lineage>
        <taxon>Viruses</taxon>
        <taxon>Duplodnaviria</taxon>
        <taxon>Heunggongvirae</taxon>
        <taxon>Uroviricota</taxon>
        <taxon>Caudoviricetes</taxon>
    </lineage>
</organism>
<accession>A0A8S5S344</accession>
<feature type="compositionally biased region" description="Basic and acidic residues" evidence="1">
    <location>
        <begin position="1"/>
        <end position="15"/>
    </location>
</feature>
<proteinExistence type="predicted"/>
<evidence type="ECO:0000256" key="1">
    <source>
        <dbReference type="SAM" id="MobiDB-lite"/>
    </source>
</evidence>
<feature type="region of interest" description="Disordered" evidence="1">
    <location>
        <begin position="1"/>
        <end position="77"/>
    </location>
</feature>
<feature type="compositionally biased region" description="Low complexity" evidence="1">
    <location>
        <begin position="20"/>
        <end position="34"/>
    </location>
</feature>
<sequence length="77" mass="8213">MQDREPATDGSDPPRRPKPRQAAAEPALRPPLRQTPAAEDREGQARPGALQMARGGPEVPCSAEARTAETTPPPHRG</sequence>
<protein>
    <submittedName>
        <fullName evidence="2">Uncharacterized protein</fullName>
    </submittedName>
</protein>
<dbReference type="EMBL" id="BK032514">
    <property type="protein sequence ID" value="DAF45428.1"/>
    <property type="molecule type" value="Genomic_DNA"/>
</dbReference>
<name>A0A8S5S344_9CAUD</name>
<evidence type="ECO:0000313" key="2">
    <source>
        <dbReference type="EMBL" id="DAF45428.1"/>
    </source>
</evidence>
<reference evidence="2" key="1">
    <citation type="journal article" date="2021" name="Proc. Natl. Acad. Sci. U.S.A.">
        <title>A Catalog of Tens of Thousands of Viruses from Human Metagenomes Reveals Hidden Associations with Chronic Diseases.</title>
        <authorList>
            <person name="Tisza M.J."/>
            <person name="Buck C.B."/>
        </authorList>
    </citation>
    <scope>NUCLEOTIDE SEQUENCE</scope>
    <source>
        <strain evidence="2">CtBLh2</strain>
    </source>
</reference>